<protein>
    <submittedName>
        <fullName evidence="2">Uncharacterized protein</fullName>
    </submittedName>
</protein>
<proteinExistence type="predicted"/>
<reference evidence="3" key="2">
    <citation type="journal article" date="2008" name="Nucleic Acids Res.">
        <title>The rice annotation project database (RAP-DB): 2008 update.</title>
        <authorList>
            <consortium name="The rice annotation project (RAP)"/>
        </authorList>
    </citation>
    <scope>GENOME REANNOTATION</scope>
    <source>
        <strain evidence="3">cv. Nipponbare</strain>
    </source>
</reference>
<sequence length="233" mass="24554">MAARRSTLALARLVAEGAGSALVDRLGVGHNLPNTGGLVLKRPWIVLPSRLTWACTAVSAVGAAADYDGAAWGTSSWLVKRISALVWSALAAAAAFAIPAMFGTCTEVAGAEGGSDGAGAEADGAPPSSATGAEVSAPSSVAISALTSLSFRLVTFSFTTFFGGIRSQWFRLEVPTIDASCCRNDNRIRRKTWSLNSGWERSCHVLINLSRNKNHSLKGIIELIKNRKEIDKH</sequence>
<gene>
    <name evidence="2" type="primary">OJ1004_D04.18</name>
</gene>
<feature type="region of interest" description="Disordered" evidence="1">
    <location>
        <begin position="114"/>
        <end position="133"/>
    </location>
</feature>
<name>Q8S6A6_ORYSJ</name>
<dbReference type="EMBL" id="AC093180">
    <property type="protein sequence ID" value="AAL93077.1"/>
    <property type="molecule type" value="Genomic_DNA"/>
</dbReference>
<reference evidence="3" key="1">
    <citation type="journal article" date="2005" name="Nature">
        <title>The map-based sequence of the rice genome.</title>
        <authorList>
            <consortium name="International rice genome sequencing project (IRGSP)"/>
            <person name="Matsumoto T."/>
            <person name="Wu J."/>
            <person name="Kanamori H."/>
            <person name="Katayose Y."/>
            <person name="Fujisawa M."/>
            <person name="Namiki N."/>
            <person name="Mizuno H."/>
            <person name="Yamamoto K."/>
            <person name="Antonio B.A."/>
            <person name="Baba T."/>
            <person name="Sakata K."/>
            <person name="Nagamura Y."/>
            <person name="Aoki H."/>
            <person name="Arikawa K."/>
            <person name="Arita K."/>
            <person name="Bito T."/>
            <person name="Chiden Y."/>
            <person name="Fujitsuka N."/>
            <person name="Fukunaka R."/>
            <person name="Hamada M."/>
            <person name="Harada C."/>
            <person name="Hayashi A."/>
            <person name="Hijishita S."/>
            <person name="Honda M."/>
            <person name="Hosokawa S."/>
            <person name="Ichikawa Y."/>
            <person name="Idonuma A."/>
            <person name="Iijima M."/>
            <person name="Ikeda M."/>
            <person name="Ikeno M."/>
            <person name="Ito K."/>
            <person name="Ito S."/>
            <person name="Ito T."/>
            <person name="Ito Y."/>
            <person name="Ito Y."/>
            <person name="Iwabuchi A."/>
            <person name="Kamiya K."/>
            <person name="Karasawa W."/>
            <person name="Kurita K."/>
            <person name="Katagiri S."/>
            <person name="Kikuta A."/>
            <person name="Kobayashi H."/>
            <person name="Kobayashi N."/>
            <person name="Machita K."/>
            <person name="Maehara T."/>
            <person name="Masukawa M."/>
            <person name="Mizubayashi T."/>
            <person name="Mukai Y."/>
            <person name="Nagasaki H."/>
            <person name="Nagata Y."/>
            <person name="Naito S."/>
            <person name="Nakashima M."/>
            <person name="Nakama Y."/>
            <person name="Nakamichi Y."/>
            <person name="Nakamura M."/>
            <person name="Meguro A."/>
            <person name="Negishi M."/>
            <person name="Ohta I."/>
            <person name="Ohta T."/>
            <person name="Okamoto M."/>
            <person name="Ono N."/>
            <person name="Saji S."/>
            <person name="Sakaguchi M."/>
            <person name="Sakai K."/>
            <person name="Shibata M."/>
            <person name="Shimokawa T."/>
            <person name="Song J."/>
            <person name="Takazaki Y."/>
            <person name="Terasawa K."/>
            <person name="Tsugane M."/>
            <person name="Tsuji K."/>
            <person name="Ueda S."/>
            <person name="Waki K."/>
            <person name="Yamagata H."/>
            <person name="Yamamoto M."/>
            <person name="Yamamoto S."/>
            <person name="Yamane H."/>
            <person name="Yoshiki S."/>
            <person name="Yoshihara R."/>
            <person name="Yukawa K."/>
            <person name="Zhong H."/>
            <person name="Yano M."/>
            <person name="Yuan Q."/>
            <person name="Ouyang S."/>
            <person name="Liu J."/>
            <person name="Jones K.M."/>
            <person name="Gansberger K."/>
            <person name="Moffat K."/>
            <person name="Hill J."/>
            <person name="Bera J."/>
            <person name="Fadrosh D."/>
            <person name="Jin S."/>
            <person name="Johri S."/>
            <person name="Kim M."/>
            <person name="Overton L."/>
            <person name="Reardon M."/>
            <person name="Tsitrin T."/>
            <person name="Vuong H."/>
            <person name="Weaver B."/>
            <person name="Ciecko A."/>
            <person name="Tallon L."/>
            <person name="Jackson J."/>
            <person name="Pai G."/>
            <person name="Aken S.V."/>
            <person name="Utterback T."/>
            <person name="Reidmuller S."/>
            <person name="Feldblyum T."/>
            <person name="Hsiao J."/>
            <person name="Zismann V."/>
            <person name="Iobst S."/>
            <person name="de Vazeille A.R."/>
            <person name="Buell C.R."/>
            <person name="Ying K."/>
            <person name="Li Y."/>
            <person name="Lu T."/>
            <person name="Huang Y."/>
            <person name="Zhao Q."/>
            <person name="Feng Q."/>
            <person name="Zhang L."/>
            <person name="Zhu J."/>
            <person name="Weng Q."/>
            <person name="Mu J."/>
            <person name="Lu Y."/>
            <person name="Fan D."/>
            <person name="Liu Y."/>
            <person name="Guan J."/>
            <person name="Zhang Y."/>
            <person name="Yu S."/>
            <person name="Liu X."/>
            <person name="Zhang Y."/>
            <person name="Hong G."/>
            <person name="Han B."/>
            <person name="Choisne N."/>
            <person name="Demange N."/>
            <person name="Orjeda G."/>
            <person name="Samain S."/>
            <person name="Cattolico L."/>
            <person name="Pelletier E."/>
            <person name="Couloux A."/>
            <person name="Segurens B."/>
            <person name="Wincker P."/>
            <person name="D'Hont A."/>
            <person name="Scarpelli C."/>
            <person name="Weissenbach J."/>
            <person name="Salanoubat M."/>
            <person name="Quetier F."/>
            <person name="Yu Y."/>
            <person name="Kim H.R."/>
            <person name="Rambo T."/>
            <person name="Currie J."/>
            <person name="Collura K."/>
            <person name="Luo M."/>
            <person name="Yang T."/>
            <person name="Ammiraju J.S.S."/>
            <person name="Engler F."/>
            <person name="Soderlund C."/>
            <person name="Wing R.A."/>
            <person name="Palmer L.E."/>
            <person name="de la Bastide M."/>
            <person name="Spiegel L."/>
            <person name="Nascimento L."/>
            <person name="Zutavern T."/>
            <person name="O'Shaughnessy A."/>
            <person name="Dike S."/>
            <person name="Dedhia N."/>
            <person name="Preston R."/>
            <person name="Balija V."/>
            <person name="McCombie W.R."/>
            <person name="Chow T."/>
            <person name="Chen H."/>
            <person name="Chung M."/>
            <person name="Chen C."/>
            <person name="Shaw J."/>
            <person name="Wu H."/>
            <person name="Hsiao K."/>
            <person name="Chao Y."/>
            <person name="Chu M."/>
            <person name="Cheng C."/>
            <person name="Hour A."/>
            <person name="Lee P."/>
            <person name="Lin S."/>
            <person name="Lin Y."/>
            <person name="Liou J."/>
            <person name="Liu S."/>
            <person name="Hsing Y."/>
            <person name="Raghuvanshi S."/>
            <person name="Mohanty A."/>
            <person name="Bharti A.K."/>
            <person name="Gaur A."/>
            <person name="Gupta V."/>
            <person name="Kumar D."/>
            <person name="Ravi V."/>
            <person name="Vij S."/>
            <person name="Kapur A."/>
            <person name="Khurana P."/>
            <person name="Khurana P."/>
            <person name="Khurana J.P."/>
            <person name="Tyagi A.K."/>
            <person name="Gaikwad K."/>
            <person name="Singh A."/>
            <person name="Dalal V."/>
            <person name="Srivastava S."/>
            <person name="Dixit A."/>
            <person name="Pal A.K."/>
            <person name="Ghazi I.A."/>
            <person name="Yadav M."/>
            <person name="Pandit A."/>
            <person name="Bhargava A."/>
            <person name="Sureshbabu K."/>
            <person name="Batra K."/>
            <person name="Sharma T.R."/>
            <person name="Mohapatra T."/>
            <person name="Singh N.K."/>
            <person name="Messing J."/>
            <person name="Nelson A.B."/>
            <person name="Fuks G."/>
            <person name="Kavchok S."/>
            <person name="Keizer G."/>
            <person name="Linton E."/>
            <person name="Llaca V."/>
            <person name="Song R."/>
            <person name="Tanyolac B."/>
            <person name="Young S."/>
            <person name="Ho-Il K."/>
            <person name="Hahn J.H."/>
            <person name="Sangsakoo G."/>
            <person name="Vanavichit A."/>
            <person name="de Mattos Luiz.A.T."/>
            <person name="Zimmer P.D."/>
            <person name="Malone G."/>
            <person name="Dellagostin O."/>
            <person name="de Oliveira A.C."/>
            <person name="Bevan M."/>
            <person name="Bancroft I."/>
            <person name="Minx P."/>
            <person name="Cordum H."/>
            <person name="Wilson R."/>
            <person name="Cheng Z."/>
            <person name="Jin W."/>
            <person name="Jiang J."/>
            <person name="Leong S.A."/>
            <person name="Iwama H."/>
            <person name="Gojobori T."/>
            <person name="Itoh T."/>
            <person name="Niimura Y."/>
            <person name="Fujii Y."/>
            <person name="Habara T."/>
            <person name="Sakai H."/>
            <person name="Sato Y."/>
            <person name="Wilson G."/>
            <person name="Kumar K."/>
            <person name="McCouch S."/>
            <person name="Juretic N."/>
            <person name="Hoen D."/>
            <person name="Wright S."/>
            <person name="Bruskiewich R."/>
            <person name="Bureau T."/>
            <person name="Miyao A."/>
            <person name="Hirochika H."/>
            <person name="Nishikawa T."/>
            <person name="Kadowaki K."/>
            <person name="Sugiura M."/>
            <person name="Burr B."/>
            <person name="Sasaki T."/>
        </authorList>
    </citation>
    <scope>NUCLEOTIDE SEQUENCE [LARGE SCALE GENOMIC DNA]</scope>
    <source>
        <strain evidence="3">cv. Nipponbare</strain>
    </source>
</reference>
<accession>Q8S6A6</accession>
<feature type="compositionally biased region" description="Low complexity" evidence="1">
    <location>
        <begin position="118"/>
        <end position="130"/>
    </location>
</feature>
<evidence type="ECO:0000313" key="2">
    <source>
        <dbReference type="EMBL" id="AAL93077.1"/>
    </source>
</evidence>
<dbReference type="Proteomes" id="UP000000763">
    <property type="component" value="Chromosome 3"/>
</dbReference>
<dbReference type="AlphaFoldDB" id="Q8S6A6"/>
<organism evidence="2 3">
    <name type="scientific">Oryza sativa subsp. japonica</name>
    <name type="common">Rice</name>
    <dbReference type="NCBI Taxonomy" id="39947"/>
    <lineage>
        <taxon>Eukaryota</taxon>
        <taxon>Viridiplantae</taxon>
        <taxon>Streptophyta</taxon>
        <taxon>Embryophyta</taxon>
        <taxon>Tracheophyta</taxon>
        <taxon>Spermatophyta</taxon>
        <taxon>Magnoliopsida</taxon>
        <taxon>Liliopsida</taxon>
        <taxon>Poales</taxon>
        <taxon>Poaceae</taxon>
        <taxon>BOP clade</taxon>
        <taxon>Oryzoideae</taxon>
        <taxon>Oryzeae</taxon>
        <taxon>Oryzinae</taxon>
        <taxon>Oryza</taxon>
        <taxon>Oryza sativa</taxon>
    </lineage>
</organism>
<evidence type="ECO:0000313" key="3">
    <source>
        <dbReference type="Proteomes" id="UP000000763"/>
    </source>
</evidence>
<evidence type="ECO:0000256" key="1">
    <source>
        <dbReference type="SAM" id="MobiDB-lite"/>
    </source>
</evidence>